<dbReference type="EMBL" id="PVWJ01000041">
    <property type="protein sequence ID" value="PSB03067.1"/>
    <property type="molecule type" value="Genomic_DNA"/>
</dbReference>
<keyword evidence="5 7" id="KW-1133">Transmembrane helix</keyword>
<evidence type="ECO:0000313" key="9">
    <source>
        <dbReference type="EMBL" id="PSB03067.1"/>
    </source>
</evidence>
<dbReference type="Pfam" id="PF00498">
    <property type="entry name" value="FHA"/>
    <property type="match status" value="1"/>
</dbReference>
<evidence type="ECO:0000256" key="1">
    <source>
        <dbReference type="ARBA" id="ARBA00004651"/>
    </source>
</evidence>
<evidence type="ECO:0000259" key="8">
    <source>
        <dbReference type="PROSITE" id="PS50006"/>
    </source>
</evidence>
<feature type="transmembrane region" description="Helical" evidence="7">
    <location>
        <begin position="554"/>
        <end position="574"/>
    </location>
</feature>
<feature type="transmembrane region" description="Helical" evidence="7">
    <location>
        <begin position="286"/>
        <end position="303"/>
    </location>
</feature>
<accession>A0A2T1C4K0</accession>
<feature type="transmembrane region" description="Helical" evidence="7">
    <location>
        <begin position="432"/>
        <end position="456"/>
    </location>
</feature>
<keyword evidence="10" id="KW-1185">Reference proteome</keyword>
<keyword evidence="6 7" id="KW-0472">Membrane</keyword>
<dbReference type="OrthoDB" id="9770347at2"/>
<evidence type="ECO:0000313" key="10">
    <source>
        <dbReference type="Proteomes" id="UP000238762"/>
    </source>
</evidence>
<feature type="transmembrane region" description="Helical" evidence="7">
    <location>
        <begin position="520"/>
        <end position="542"/>
    </location>
</feature>
<feature type="transmembrane region" description="Helical" evidence="7">
    <location>
        <begin position="251"/>
        <end position="274"/>
    </location>
</feature>
<protein>
    <submittedName>
        <fullName evidence="9">Polysaccharide biosynthesis protein</fullName>
    </submittedName>
</protein>
<dbReference type="GO" id="GO:0005886">
    <property type="term" value="C:plasma membrane"/>
    <property type="evidence" value="ECO:0007669"/>
    <property type="project" value="UniProtKB-SubCell"/>
</dbReference>
<dbReference type="Proteomes" id="UP000238762">
    <property type="component" value="Unassembled WGS sequence"/>
</dbReference>
<feature type="transmembrane region" description="Helical" evidence="7">
    <location>
        <begin position="494"/>
        <end position="514"/>
    </location>
</feature>
<dbReference type="PANTHER" id="PTHR30250">
    <property type="entry name" value="PST FAMILY PREDICTED COLANIC ACID TRANSPORTER"/>
    <property type="match status" value="1"/>
</dbReference>
<dbReference type="InterPro" id="IPR000253">
    <property type="entry name" value="FHA_dom"/>
</dbReference>
<dbReference type="InterPro" id="IPR050833">
    <property type="entry name" value="Poly_Biosynth_Transport"/>
</dbReference>
<feature type="transmembrane region" description="Helical" evidence="7">
    <location>
        <begin position="462"/>
        <end position="482"/>
    </location>
</feature>
<dbReference type="SMART" id="SM00240">
    <property type="entry name" value="FHA"/>
    <property type="match status" value="1"/>
</dbReference>
<feature type="transmembrane region" description="Helical" evidence="7">
    <location>
        <begin position="347"/>
        <end position="365"/>
    </location>
</feature>
<dbReference type="SUPFAM" id="SSF49879">
    <property type="entry name" value="SMAD/FHA domain"/>
    <property type="match status" value="1"/>
</dbReference>
<feature type="transmembrane region" description="Helical" evidence="7">
    <location>
        <begin position="175"/>
        <end position="196"/>
    </location>
</feature>
<evidence type="ECO:0000256" key="5">
    <source>
        <dbReference type="ARBA" id="ARBA00022989"/>
    </source>
</evidence>
<keyword evidence="4 7" id="KW-0812">Transmembrane</keyword>
<proteinExistence type="inferred from homology"/>
<name>A0A2T1C4K0_9CYAN</name>
<organism evidence="9 10">
    <name type="scientific">Merismopedia glauca CCAP 1448/3</name>
    <dbReference type="NCBI Taxonomy" id="1296344"/>
    <lineage>
        <taxon>Bacteria</taxon>
        <taxon>Bacillati</taxon>
        <taxon>Cyanobacteriota</taxon>
        <taxon>Cyanophyceae</taxon>
        <taxon>Synechococcales</taxon>
        <taxon>Merismopediaceae</taxon>
        <taxon>Merismopedia</taxon>
    </lineage>
</organism>
<feature type="domain" description="FHA" evidence="8">
    <location>
        <begin position="27"/>
        <end position="80"/>
    </location>
</feature>
<dbReference type="PANTHER" id="PTHR30250:SF10">
    <property type="entry name" value="LIPOPOLYSACCHARIDE BIOSYNTHESIS PROTEIN WZXC"/>
    <property type="match status" value="1"/>
</dbReference>
<reference evidence="9 10" key="1">
    <citation type="submission" date="2018-02" db="EMBL/GenBank/DDBJ databases">
        <authorList>
            <person name="Cohen D.B."/>
            <person name="Kent A.D."/>
        </authorList>
    </citation>
    <scope>NUCLEOTIDE SEQUENCE [LARGE SCALE GENOMIC DNA]</scope>
    <source>
        <strain evidence="9 10">CCAP 1448/3</strain>
    </source>
</reference>
<dbReference type="Pfam" id="PF13440">
    <property type="entry name" value="Polysacc_synt_3"/>
    <property type="match status" value="1"/>
</dbReference>
<sequence>MRPQVILTIISGELQGKQLIFDETTSYTIGRAKNCNLCFPDNDLHNGISRYHCLLEIDPPHVYIRDLGSTNGTIVNNELLGQGDFEGNPLSDSPINHTNHQLKSGDEINIGDTIIKVEIELPKVESTLQLSPESSKSKIPSLKALAIKGISWSILGYGFTQLLRFGSNIVLTRLLTPSLFGLMGLVNIIYLGLNLFSDFGIRQNIIQNPRGQEPTFLNTAWTVQVIRGICLWLLCLIVAVPAASFYNEPKLVWLIPVVGFSAVIAGFNSTSLALMNRKLAMGKLTLLEILVYIVQVTVMIVWAKISPTIWSLVIGGLVSTSIKMLVSHFLIPNQRNKFAWDKTVLKQMFRFGTGIFLSTLIGFMATQADKIILGKLFSVEILGVYIVAFTLADIPRQIISRISNFVIFPLISKQADLPRNILQAKILKPRRIFLMVSALSLSLVVGFGDLFVLFAYDRRYHEAAWMVRILSLGLWHTLLYRTSGATLIALGNSYYYAMGSFFSMILITLGLPISLHFQGLLGGVILISFADLPQYFIINYGLYKERLTYLSQDGIYTILYLALLSLTLVLRNIFLS</sequence>
<dbReference type="Gene3D" id="2.60.200.20">
    <property type="match status" value="1"/>
</dbReference>
<evidence type="ECO:0000256" key="4">
    <source>
        <dbReference type="ARBA" id="ARBA00022692"/>
    </source>
</evidence>
<dbReference type="AlphaFoldDB" id="A0A2T1C4K0"/>
<dbReference type="InterPro" id="IPR008984">
    <property type="entry name" value="SMAD_FHA_dom_sf"/>
</dbReference>
<comment type="subcellular location">
    <subcellularLocation>
        <location evidence="1">Cell membrane</location>
        <topology evidence="1">Multi-pass membrane protein</topology>
    </subcellularLocation>
</comment>
<keyword evidence="3" id="KW-1003">Cell membrane</keyword>
<feature type="transmembrane region" description="Helical" evidence="7">
    <location>
        <begin position="216"/>
        <end position="239"/>
    </location>
</feature>
<evidence type="ECO:0000256" key="7">
    <source>
        <dbReference type="SAM" id="Phobius"/>
    </source>
</evidence>
<gene>
    <name evidence="9" type="ORF">C7B64_10035</name>
</gene>
<feature type="transmembrane region" description="Helical" evidence="7">
    <location>
        <begin position="371"/>
        <end position="392"/>
    </location>
</feature>
<comment type="similarity">
    <text evidence="2">Belongs to the polysaccharide synthase family.</text>
</comment>
<evidence type="ECO:0000256" key="3">
    <source>
        <dbReference type="ARBA" id="ARBA00022475"/>
    </source>
</evidence>
<dbReference type="RefSeq" id="WP_106288513.1">
    <property type="nucleotide sequence ID" value="NZ_CAWNTC010000024.1"/>
</dbReference>
<evidence type="ECO:0000256" key="2">
    <source>
        <dbReference type="ARBA" id="ARBA00007430"/>
    </source>
</evidence>
<reference evidence="9 10" key="2">
    <citation type="submission" date="2018-03" db="EMBL/GenBank/DDBJ databases">
        <title>The ancient ancestry and fast evolution of plastids.</title>
        <authorList>
            <person name="Moore K.R."/>
            <person name="Magnabosco C."/>
            <person name="Momper L."/>
            <person name="Gold D.A."/>
            <person name="Bosak T."/>
            <person name="Fournier G.P."/>
        </authorList>
    </citation>
    <scope>NUCLEOTIDE SEQUENCE [LARGE SCALE GENOMIC DNA]</scope>
    <source>
        <strain evidence="9 10">CCAP 1448/3</strain>
    </source>
</reference>
<dbReference type="PROSITE" id="PS50006">
    <property type="entry name" value="FHA_DOMAIN"/>
    <property type="match status" value="1"/>
</dbReference>
<feature type="transmembrane region" description="Helical" evidence="7">
    <location>
        <begin position="309"/>
        <end position="326"/>
    </location>
</feature>
<evidence type="ECO:0000256" key="6">
    <source>
        <dbReference type="ARBA" id="ARBA00023136"/>
    </source>
</evidence>
<comment type="caution">
    <text evidence="9">The sequence shown here is derived from an EMBL/GenBank/DDBJ whole genome shotgun (WGS) entry which is preliminary data.</text>
</comment>